<feature type="active site" description="Charge relay system" evidence="1">
    <location>
        <position position="192"/>
    </location>
</feature>
<dbReference type="InterPro" id="IPR022742">
    <property type="entry name" value="Hydrolase_4"/>
</dbReference>
<dbReference type="PANTHER" id="PTHR11614">
    <property type="entry name" value="PHOSPHOLIPASE-RELATED"/>
    <property type="match status" value="1"/>
</dbReference>
<evidence type="ECO:0000256" key="1">
    <source>
        <dbReference type="PIRSR" id="PIRSR017388-1"/>
    </source>
</evidence>
<sequence>MKIKQPEPFMFKGGKRAVLLLHGFTGHSADMRMLGRFLESKGYTSYGPIYRGHGKSPEDLLEGSAETWYEDVKQAYQQMKVDGYDKIAVLGLSLGGVLSLKLATENPVVGVGTMCSPIFFDNSTQLTKGFRYFASQYKEKEGKSKGIIDQEVETLVTKAEELFESLAGLIDEVREVLDHIYTPTLVIQAKDDQMINTESATYIYDHVECDDKKIHWYEHAGHAITLGPKREEVHEDAYRFLESLDWD</sequence>
<dbReference type="AlphaFoldDB" id="A0A511X1L0"/>
<proteinExistence type="predicted"/>
<dbReference type="GO" id="GO:0052689">
    <property type="term" value="F:carboxylic ester hydrolase activity"/>
    <property type="evidence" value="ECO:0007669"/>
    <property type="project" value="InterPro"/>
</dbReference>
<evidence type="ECO:0000259" key="2">
    <source>
        <dbReference type="Pfam" id="PF12146"/>
    </source>
</evidence>
<gene>
    <name evidence="3" type="primary">est</name>
    <name evidence="3" type="ORF">HAL01_13030</name>
</gene>
<protein>
    <submittedName>
        <fullName evidence="3">Carboxylesterase</fullName>
    </submittedName>
</protein>
<organism evidence="3 4">
    <name type="scientific">Halolactibacillus alkaliphilus</name>
    <dbReference type="NCBI Taxonomy" id="442899"/>
    <lineage>
        <taxon>Bacteria</taxon>
        <taxon>Bacillati</taxon>
        <taxon>Bacillota</taxon>
        <taxon>Bacilli</taxon>
        <taxon>Bacillales</taxon>
        <taxon>Bacillaceae</taxon>
        <taxon>Halolactibacillus</taxon>
    </lineage>
</organism>
<feature type="active site" description="Nucleophile" evidence="1">
    <location>
        <position position="93"/>
    </location>
</feature>
<dbReference type="RefSeq" id="WP_089801649.1">
    <property type="nucleotide sequence ID" value="NZ_BJYE01000014.1"/>
</dbReference>
<dbReference type="Proteomes" id="UP000321400">
    <property type="component" value="Unassembled WGS sequence"/>
</dbReference>
<dbReference type="SUPFAM" id="SSF53474">
    <property type="entry name" value="alpha/beta-Hydrolases"/>
    <property type="match status" value="1"/>
</dbReference>
<dbReference type="Pfam" id="PF12146">
    <property type="entry name" value="Hydrolase_4"/>
    <property type="match status" value="2"/>
</dbReference>
<dbReference type="InterPro" id="IPR029058">
    <property type="entry name" value="AB_hydrolase_fold"/>
</dbReference>
<keyword evidence="4" id="KW-1185">Reference proteome</keyword>
<reference evidence="3 4" key="1">
    <citation type="submission" date="2019-07" db="EMBL/GenBank/DDBJ databases">
        <title>Whole genome shotgun sequence of Halolactibacillus alkaliphilus NBRC 103919.</title>
        <authorList>
            <person name="Hosoyama A."/>
            <person name="Uohara A."/>
            <person name="Ohji S."/>
            <person name="Ichikawa N."/>
        </authorList>
    </citation>
    <scope>NUCLEOTIDE SEQUENCE [LARGE SCALE GENOMIC DNA]</scope>
    <source>
        <strain evidence="3 4">NBRC 103919</strain>
    </source>
</reference>
<feature type="domain" description="Serine aminopeptidase S33" evidence="2">
    <location>
        <begin position="162"/>
        <end position="225"/>
    </location>
</feature>
<dbReference type="InterPro" id="IPR012354">
    <property type="entry name" value="Esterase_lipase"/>
</dbReference>
<dbReference type="Gene3D" id="3.40.50.1820">
    <property type="entry name" value="alpha/beta hydrolase"/>
    <property type="match status" value="1"/>
</dbReference>
<accession>A0A511X1L0</accession>
<evidence type="ECO:0000313" key="4">
    <source>
        <dbReference type="Proteomes" id="UP000321400"/>
    </source>
</evidence>
<comment type="caution">
    <text evidence="3">The sequence shown here is derived from an EMBL/GenBank/DDBJ whole genome shotgun (WGS) entry which is preliminary data.</text>
</comment>
<feature type="domain" description="Serine aminopeptidase S33" evidence="2">
    <location>
        <begin position="15"/>
        <end position="122"/>
    </location>
</feature>
<dbReference type="STRING" id="442899.SAMN05720591_1146"/>
<dbReference type="PIRSF" id="PIRSF017388">
    <property type="entry name" value="Esterase_lipase"/>
    <property type="match status" value="1"/>
</dbReference>
<dbReference type="EMBL" id="BJYE01000014">
    <property type="protein sequence ID" value="GEN56839.1"/>
    <property type="molecule type" value="Genomic_DNA"/>
</dbReference>
<feature type="active site" description="Charge relay system" evidence="1">
    <location>
        <position position="222"/>
    </location>
</feature>
<dbReference type="InterPro" id="IPR051044">
    <property type="entry name" value="MAG_DAG_Lipase"/>
</dbReference>
<dbReference type="OrthoDB" id="9800213at2"/>
<name>A0A511X1L0_9BACI</name>
<evidence type="ECO:0000313" key="3">
    <source>
        <dbReference type="EMBL" id="GEN56839.1"/>
    </source>
</evidence>